<dbReference type="InterPro" id="IPR015066">
    <property type="entry name" value="DUF1902"/>
</dbReference>
<dbReference type="Gene3D" id="3.30.2390.10">
    <property type="entry name" value="TTHA1013-like"/>
    <property type="match status" value="1"/>
</dbReference>
<name>A0ABV2HCS3_9HYPH</name>
<evidence type="ECO:0000313" key="3">
    <source>
        <dbReference type="Proteomes" id="UP001549031"/>
    </source>
</evidence>
<dbReference type="Proteomes" id="UP001549031">
    <property type="component" value="Unassembled WGS sequence"/>
</dbReference>
<sequence>MKHASIIIRAIWDEDAEVWVAASGDIDGLAVEAETLEKLEKKVIAAVGDLLETNG</sequence>
<keyword evidence="3" id="KW-1185">Reference proteome</keyword>
<dbReference type="EMBL" id="JBEPLJ010000023">
    <property type="protein sequence ID" value="MET3588333.1"/>
    <property type="molecule type" value="Genomic_DNA"/>
</dbReference>
<evidence type="ECO:0000259" key="1">
    <source>
        <dbReference type="Pfam" id="PF08972"/>
    </source>
</evidence>
<organism evidence="2 3">
    <name type="scientific">Pseudorhizobium tarimense</name>
    <dbReference type="NCBI Taxonomy" id="1079109"/>
    <lineage>
        <taxon>Bacteria</taxon>
        <taxon>Pseudomonadati</taxon>
        <taxon>Pseudomonadota</taxon>
        <taxon>Alphaproteobacteria</taxon>
        <taxon>Hyphomicrobiales</taxon>
        <taxon>Rhizobiaceae</taxon>
        <taxon>Rhizobium/Agrobacterium group</taxon>
        <taxon>Pseudorhizobium</taxon>
    </lineage>
</organism>
<proteinExistence type="predicted"/>
<evidence type="ECO:0000313" key="2">
    <source>
        <dbReference type="EMBL" id="MET3588333.1"/>
    </source>
</evidence>
<dbReference type="InterPro" id="IPR035069">
    <property type="entry name" value="TTHA1013/TTHA0281-like"/>
</dbReference>
<dbReference type="RefSeq" id="WP_247246046.1">
    <property type="nucleotide sequence ID" value="NZ_JALJRA010000024.1"/>
</dbReference>
<comment type="caution">
    <text evidence="2">The sequence shown here is derived from an EMBL/GenBank/DDBJ whole genome shotgun (WGS) entry which is preliminary data.</text>
</comment>
<dbReference type="SUPFAM" id="SSF143100">
    <property type="entry name" value="TTHA1013/TTHA0281-like"/>
    <property type="match status" value="1"/>
</dbReference>
<feature type="domain" description="DUF1902" evidence="1">
    <location>
        <begin position="6"/>
        <end position="55"/>
    </location>
</feature>
<accession>A0ABV2HCS3</accession>
<reference evidence="2 3" key="1">
    <citation type="submission" date="2024-06" db="EMBL/GenBank/DDBJ databases">
        <title>Genomic Encyclopedia of Type Strains, Phase IV (KMG-IV): sequencing the most valuable type-strain genomes for metagenomic binning, comparative biology and taxonomic classification.</title>
        <authorList>
            <person name="Goeker M."/>
        </authorList>
    </citation>
    <scope>NUCLEOTIDE SEQUENCE [LARGE SCALE GENOMIC DNA]</scope>
    <source>
        <strain evidence="2 3">DSM 105042</strain>
    </source>
</reference>
<gene>
    <name evidence="2" type="ORF">ABID21_004469</name>
</gene>
<protein>
    <recommendedName>
        <fullName evidence="1">DUF1902 domain-containing protein</fullName>
    </recommendedName>
</protein>
<dbReference type="Pfam" id="PF08972">
    <property type="entry name" value="DUF1902"/>
    <property type="match status" value="1"/>
</dbReference>